<dbReference type="PROSITE" id="PS51257">
    <property type="entry name" value="PROKAR_LIPOPROTEIN"/>
    <property type="match status" value="1"/>
</dbReference>
<dbReference type="PROSITE" id="PS51421">
    <property type="entry name" value="RAS"/>
    <property type="match status" value="1"/>
</dbReference>
<accession>A0ABQ9H8R9</accession>
<sequence length="343" mass="37699">MSLPLRACMYFNGLTVGQACSEVGNDGLWESNKADCGADRVVRKEDGERLAREYSVAFMETSAKTGMNVELTFMAVARQLKCRRSEDPDETKFNVQDYVREQAQRGSCPPCTTSLSAAHLDANETTYIFRQRLKLLTLVRTCVCYFIDLLQLDTNPDGSEPIINAKSEITYEILQQIIAAVPKGNEPVAKPYKACANHAQLRSENPPLTELIGAAVAERLVCSPPTKANRVQSPASPPPDFLMWKSSRKMPLVSGFSWGCHVFPPSHSDAAPYSSQSFSPALKHSILYLVFHGEVVSLGKSMKVFALVVKVSLGRIRVELIGAGRDVPGTHTSLSAQRCGWLD</sequence>
<keyword evidence="4" id="KW-1185">Reference proteome</keyword>
<evidence type="ECO:0000256" key="2">
    <source>
        <dbReference type="ARBA" id="ARBA00023134"/>
    </source>
</evidence>
<dbReference type="PROSITE" id="PS51419">
    <property type="entry name" value="RAB"/>
    <property type="match status" value="1"/>
</dbReference>
<evidence type="ECO:0000256" key="1">
    <source>
        <dbReference type="ARBA" id="ARBA00022741"/>
    </source>
</evidence>
<dbReference type="PANTHER" id="PTHR47977">
    <property type="entry name" value="RAS-RELATED PROTEIN RAB"/>
    <property type="match status" value="1"/>
</dbReference>
<reference evidence="3 4" key="1">
    <citation type="submission" date="2023-02" db="EMBL/GenBank/DDBJ databases">
        <title>LHISI_Scaffold_Assembly.</title>
        <authorList>
            <person name="Stuart O.P."/>
            <person name="Cleave R."/>
            <person name="Magrath M.J.L."/>
            <person name="Mikheyev A.S."/>
        </authorList>
    </citation>
    <scope>NUCLEOTIDE SEQUENCE [LARGE SCALE GENOMIC DNA]</scope>
    <source>
        <strain evidence="3">Daus_M_001</strain>
        <tissue evidence="3">Leg muscle</tissue>
    </source>
</reference>
<proteinExistence type="predicted"/>
<dbReference type="EMBL" id="JARBHB010000006">
    <property type="protein sequence ID" value="KAJ8880698.1"/>
    <property type="molecule type" value="Genomic_DNA"/>
</dbReference>
<keyword evidence="2" id="KW-0342">GTP-binding</keyword>
<dbReference type="InterPro" id="IPR001806">
    <property type="entry name" value="Small_GTPase"/>
</dbReference>
<organism evidence="3 4">
    <name type="scientific">Dryococelus australis</name>
    <dbReference type="NCBI Taxonomy" id="614101"/>
    <lineage>
        <taxon>Eukaryota</taxon>
        <taxon>Metazoa</taxon>
        <taxon>Ecdysozoa</taxon>
        <taxon>Arthropoda</taxon>
        <taxon>Hexapoda</taxon>
        <taxon>Insecta</taxon>
        <taxon>Pterygota</taxon>
        <taxon>Neoptera</taxon>
        <taxon>Polyneoptera</taxon>
        <taxon>Phasmatodea</taxon>
        <taxon>Verophasmatodea</taxon>
        <taxon>Anareolatae</taxon>
        <taxon>Phasmatidae</taxon>
        <taxon>Eurycanthinae</taxon>
        <taxon>Dryococelus</taxon>
    </lineage>
</organism>
<dbReference type="SUPFAM" id="SSF52540">
    <property type="entry name" value="P-loop containing nucleoside triphosphate hydrolases"/>
    <property type="match status" value="1"/>
</dbReference>
<evidence type="ECO:0000313" key="3">
    <source>
        <dbReference type="EMBL" id="KAJ8880698.1"/>
    </source>
</evidence>
<dbReference type="SMART" id="SM00175">
    <property type="entry name" value="RAB"/>
    <property type="match status" value="1"/>
</dbReference>
<dbReference type="Pfam" id="PF00071">
    <property type="entry name" value="Ras"/>
    <property type="match status" value="1"/>
</dbReference>
<name>A0ABQ9H8R9_9NEOP</name>
<evidence type="ECO:0000313" key="4">
    <source>
        <dbReference type="Proteomes" id="UP001159363"/>
    </source>
</evidence>
<dbReference type="InterPro" id="IPR027417">
    <property type="entry name" value="P-loop_NTPase"/>
</dbReference>
<protein>
    <submittedName>
        <fullName evidence="3">Uncharacterized protein</fullName>
    </submittedName>
</protein>
<dbReference type="Proteomes" id="UP001159363">
    <property type="component" value="Chromosome 5"/>
</dbReference>
<keyword evidence="1" id="KW-0547">Nucleotide-binding</keyword>
<dbReference type="InterPro" id="IPR050227">
    <property type="entry name" value="Rab"/>
</dbReference>
<comment type="caution">
    <text evidence="3">The sequence shown here is derived from an EMBL/GenBank/DDBJ whole genome shotgun (WGS) entry which is preliminary data.</text>
</comment>
<gene>
    <name evidence="3" type="ORF">PR048_017168</name>
</gene>
<dbReference type="Gene3D" id="3.40.50.300">
    <property type="entry name" value="P-loop containing nucleotide triphosphate hydrolases"/>
    <property type="match status" value="1"/>
</dbReference>